<protein>
    <recommendedName>
        <fullName evidence="3">Epoxide hydrolase</fullName>
    </recommendedName>
</protein>
<dbReference type="InterPro" id="IPR052898">
    <property type="entry name" value="ACAD10-like"/>
</dbReference>
<organism evidence="1 2">
    <name type="scientific">Cladosporium halotolerans</name>
    <dbReference type="NCBI Taxonomy" id="1052096"/>
    <lineage>
        <taxon>Eukaryota</taxon>
        <taxon>Fungi</taxon>
        <taxon>Dikarya</taxon>
        <taxon>Ascomycota</taxon>
        <taxon>Pezizomycotina</taxon>
        <taxon>Dothideomycetes</taxon>
        <taxon>Dothideomycetidae</taxon>
        <taxon>Cladosporiales</taxon>
        <taxon>Cladosporiaceae</taxon>
        <taxon>Cladosporium</taxon>
    </lineage>
</organism>
<sequence length="304" mass="34071">MSGSWTKHNKSYTLFGTTFTMPPPRSQRPKVFLFDIGGVCVISPFQAILDYERANGIPPGWVNHSISATSPNGAWQKIERGEIPLDRAFFAEFKRDLTDEKRWRVFYSKHLAAHRKEKGSDAAEEAAYNVPPPPEIDAEWLYWEMMRVAREPDPHMYPALKRLRAAADASEGKLVIAAMSNTSIFPEGHPFNDKSTPEGKQNAELKGLFDVFVSSAHVGMRKPAEDIYYYTLGRIAEFVRQKGWCDEGVRMEDLVFFDDIGGNLRTGRKVGMNTVKVVLGKTGAAVKELEKISGLSLAEGRAKL</sequence>
<dbReference type="InterPro" id="IPR036412">
    <property type="entry name" value="HAD-like_sf"/>
</dbReference>
<dbReference type="InterPro" id="IPR023198">
    <property type="entry name" value="PGP-like_dom2"/>
</dbReference>
<dbReference type="Gene3D" id="1.10.150.240">
    <property type="entry name" value="Putative phosphatase, domain 2"/>
    <property type="match status" value="1"/>
</dbReference>
<dbReference type="SFLD" id="SFLDS00003">
    <property type="entry name" value="Haloacid_Dehalogenase"/>
    <property type="match status" value="1"/>
</dbReference>
<evidence type="ECO:0008006" key="3">
    <source>
        <dbReference type="Google" id="ProtNLM"/>
    </source>
</evidence>
<name>A0AB34KPC5_9PEZI</name>
<dbReference type="AlphaFoldDB" id="A0AB34KPC5"/>
<dbReference type="PANTHER" id="PTHR47829">
    <property type="entry name" value="HYDROLASE, PUTATIVE (AFU_ORTHOLOGUE AFUA_1G12880)-RELATED"/>
    <property type="match status" value="1"/>
</dbReference>
<dbReference type="PANTHER" id="PTHR47829:SF1">
    <property type="entry name" value="HAD FAMILY PHOSPHATASE"/>
    <property type="match status" value="1"/>
</dbReference>
<keyword evidence="2" id="KW-1185">Reference proteome</keyword>
<dbReference type="SUPFAM" id="SSF56784">
    <property type="entry name" value="HAD-like"/>
    <property type="match status" value="1"/>
</dbReference>
<reference evidence="1 2" key="1">
    <citation type="journal article" date="2020" name="Microbiol. Resour. Announc.">
        <title>Draft Genome Sequence of a Cladosporium Species Isolated from the Mesophotic Ascidian Didemnum maculosum.</title>
        <authorList>
            <person name="Gioti A."/>
            <person name="Siaperas R."/>
            <person name="Nikolaivits E."/>
            <person name="Le Goff G."/>
            <person name="Ouazzani J."/>
            <person name="Kotoulas G."/>
            <person name="Topakas E."/>
        </authorList>
    </citation>
    <scope>NUCLEOTIDE SEQUENCE [LARGE SCALE GENOMIC DNA]</scope>
    <source>
        <strain evidence="1 2">TM138-S3</strain>
    </source>
</reference>
<dbReference type="Proteomes" id="UP000803884">
    <property type="component" value="Unassembled WGS sequence"/>
</dbReference>
<proteinExistence type="predicted"/>
<dbReference type="EMBL" id="JAAQHG020000018">
    <property type="protein sequence ID" value="KAL1585577.1"/>
    <property type="molecule type" value="Genomic_DNA"/>
</dbReference>
<dbReference type="GeneID" id="96007488"/>
<comment type="caution">
    <text evidence="1">The sequence shown here is derived from an EMBL/GenBank/DDBJ whole genome shotgun (WGS) entry which is preliminary data.</text>
</comment>
<dbReference type="SFLD" id="SFLDG01129">
    <property type="entry name" value="C1.5:_HAD__Beta-PGM__Phosphata"/>
    <property type="match status" value="1"/>
</dbReference>
<dbReference type="RefSeq" id="XP_069228683.1">
    <property type="nucleotide sequence ID" value="XM_069374650.1"/>
</dbReference>
<evidence type="ECO:0000313" key="1">
    <source>
        <dbReference type="EMBL" id="KAL1585577.1"/>
    </source>
</evidence>
<gene>
    <name evidence="1" type="ORF">WHR41_06045</name>
</gene>
<evidence type="ECO:0000313" key="2">
    <source>
        <dbReference type="Proteomes" id="UP000803884"/>
    </source>
</evidence>
<dbReference type="Gene3D" id="3.40.50.1000">
    <property type="entry name" value="HAD superfamily/HAD-like"/>
    <property type="match status" value="1"/>
</dbReference>
<dbReference type="InterPro" id="IPR023214">
    <property type="entry name" value="HAD_sf"/>
</dbReference>
<accession>A0AB34KPC5</accession>